<protein>
    <recommendedName>
        <fullName evidence="7">Phosphatidylglycerol--prolipoprotein diacylglyceryl transferase</fullName>
        <ecNumber evidence="7">2.5.1.145</ecNumber>
    </recommendedName>
</protein>
<dbReference type="Proteomes" id="UP000825381">
    <property type="component" value="Chromosome"/>
</dbReference>
<evidence type="ECO:0000313" key="9">
    <source>
        <dbReference type="Proteomes" id="UP000825381"/>
    </source>
</evidence>
<dbReference type="HAMAP" id="MF_01147">
    <property type="entry name" value="Lgt"/>
    <property type="match status" value="1"/>
</dbReference>
<feature type="transmembrane region" description="Helical" evidence="7">
    <location>
        <begin position="252"/>
        <end position="271"/>
    </location>
</feature>
<sequence>MAHALSIVWNPSEGIDLGFFMIRYYSLMFVIAFGLGWYLTKKIFDREGEPVEMLDKLFIYTLVATLLGARLGHVFFYDWDYFSQHPEEILLPFRFKPEFEFTGFAGLASHGAAIAIIITMVYYSKNIIKRPLLWVLDRIVIAVTSGGVFVRFGNFMNSEILGEKTDKSLATAVKFVRSEDDMSKSKAMSITKTNDYNQAYNLIEKDPQFSDVLAGIPYRHPAQLYEAAGYVIVFIIIYYMYWKTDARKNRGLIFGTFLVLLWTVRFMVEFVKKSQGGFEGENPILLTGQWLSIPFILAGIYFIVTAKNRRETL</sequence>
<dbReference type="NCBIfam" id="TIGR00544">
    <property type="entry name" value="lgt"/>
    <property type="match status" value="1"/>
</dbReference>
<comment type="catalytic activity">
    <reaction evidence="7">
        <text>L-cysteinyl-[prolipoprotein] + a 1,2-diacyl-sn-glycero-3-phospho-(1'-sn-glycerol) = an S-1,2-diacyl-sn-glyceryl-L-cysteinyl-[prolipoprotein] + sn-glycerol 1-phosphate + H(+)</text>
        <dbReference type="Rhea" id="RHEA:56712"/>
        <dbReference type="Rhea" id="RHEA-COMP:14679"/>
        <dbReference type="Rhea" id="RHEA-COMP:14680"/>
        <dbReference type="ChEBI" id="CHEBI:15378"/>
        <dbReference type="ChEBI" id="CHEBI:29950"/>
        <dbReference type="ChEBI" id="CHEBI:57685"/>
        <dbReference type="ChEBI" id="CHEBI:64716"/>
        <dbReference type="ChEBI" id="CHEBI:140658"/>
        <dbReference type="EC" id="2.5.1.145"/>
    </reaction>
</comment>
<feature type="transmembrane region" description="Helical" evidence="7">
    <location>
        <begin position="135"/>
        <end position="153"/>
    </location>
</feature>
<evidence type="ECO:0000313" key="8">
    <source>
        <dbReference type="EMBL" id="QYJ67502.1"/>
    </source>
</evidence>
<keyword evidence="5 7" id="KW-1133">Transmembrane helix</keyword>
<organism evidence="8 9">
    <name type="scientific">Flavobacterium litorale</name>
    <dbReference type="NCBI Taxonomy" id="2856519"/>
    <lineage>
        <taxon>Bacteria</taxon>
        <taxon>Pseudomonadati</taxon>
        <taxon>Bacteroidota</taxon>
        <taxon>Flavobacteriia</taxon>
        <taxon>Flavobacteriales</taxon>
        <taxon>Flavobacteriaceae</taxon>
        <taxon>Flavobacterium</taxon>
    </lineage>
</organism>
<evidence type="ECO:0000256" key="1">
    <source>
        <dbReference type="ARBA" id="ARBA00007150"/>
    </source>
</evidence>
<evidence type="ECO:0000256" key="6">
    <source>
        <dbReference type="ARBA" id="ARBA00023136"/>
    </source>
</evidence>
<dbReference type="PANTHER" id="PTHR30589:SF0">
    <property type="entry name" value="PHOSPHATIDYLGLYCEROL--PROLIPOPROTEIN DIACYLGLYCERYL TRANSFERASE"/>
    <property type="match status" value="1"/>
</dbReference>
<dbReference type="Pfam" id="PF01790">
    <property type="entry name" value="LGT"/>
    <property type="match status" value="1"/>
</dbReference>
<comment type="similarity">
    <text evidence="1 7">Belongs to the Lgt family.</text>
</comment>
<keyword evidence="3 7" id="KW-0808">Transferase</keyword>
<comment type="subcellular location">
    <subcellularLocation>
        <location evidence="7">Cell membrane</location>
        <topology evidence="7">Multi-pass membrane protein</topology>
    </subcellularLocation>
</comment>
<keyword evidence="2 7" id="KW-1003">Cell membrane</keyword>
<keyword evidence="4 7" id="KW-0812">Transmembrane</keyword>
<evidence type="ECO:0000256" key="7">
    <source>
        <dbReference type="HAMAP-Rule" id="MF_01147"/>
    </source>
</evidence>
<evidence type="ECO:0000256" key="5">
    <source>
        <dbReference type="ARBA" id="ARBA00022989"/>
    </source>
</evidence>
<dbReference type="InterPro" id="IPR001640">
    <property type="entry name" value="Lgt"/>
</dbReference>
<dbReference type="PANTHER" id="PTHR30589">
    <property type="entry name" value="PROLIPOPROTEIN DIACYLGLYCERYL TRANSFERASE"/>
    <property type="match status" value="1"/>
</dbReference>
<accession>A0ABX8V4S2</accession>
<keyword evidence="9" id="KW-1185">Reference proteome</keyword>
<evidence type="ECO:0000256" key="2">
    <source>
        <dbReference type="ARBA" id="ARBA00022475"/>
    </source>
</evidence>
<feature type="transmembrane region" description="Helical" evidence="7">
    <location>
        <begin position="283"/>
        <end position="304"/>
    </location>
</feature>
<dbReference type="RefSeq" id="WP_220639847.1">
    <property type="nucleotide sequence ID" value="NZ_CP080429.1"/>
</dbReference>
<feature type="transmembrane region" description="Helical" evidence="7">
    <location>
        <begin position="222"/>
        <end position="240"/>
    </location>
</feature>
<feature type="transmembrane region" description="Helical" evidence="7">
    <location>
        <begin position="59"/>
        <end position="79"/>
    </location>
</feature>
<reference evidence="8 9" key="1">
    <citation type="submission" date="2021-07" db="EMBL/GenBank/DDBJ databases">
        <title>Flavobacterium WSW3-B6 sp.nov, isolated from seaweed.</title>
        <authorList>
            <person name="Muhammad N."/>
            <person name="Ho H."/>
            <person name="Lee Y.-J."/>
            <person name="Nguyen T."/>
            <person name="Ho J."/>
            <person name="Kim S.-G."/>
        </authorList>
    </citation>
    <scope>NUCLEOTIDE SEQUENCE [LARGE SCALE GENOMIC DNA]</scope>
    <source>
        <strain evidence="8 9">WSW3-B6</strain>
    </source>
</reference>
<dbReference type="GO" id="GO:0008961">
    <property type="term" value="F:phosphatidylglycerol-prolipoprotein diacylglyceryl transferase activity"/>
    <property type="evidence" value="ECO:0007669"/>
    <property type="project" value="UniProtKB-EC"/>
</dbReference>
<proteinExistence type="inferred from homology"/>
<comment type="function">
    <text evidence="7">Catalyzes the transfer of the diacylglyceryl group from phosphatidylglycerol to the sulfhydryl group of the N-terminal cysteine of a prolipoprotein, the first step in the formation of mature lipoproteins.</text>
</comment>
<feature type="transmembrane region" description="Helical" evidence="7">
    <location>
        <begin position="99"/>
        <end position="123"/>
    </location>
</feature>
<name>A0ABX8V4S2_9FLAO</name>
<comment type="pathway">
    <text evidence="7">Protein modification; lipoprotein biosynthesis (diacylglyceryl transfer).</text>
</comment>
<feature type="binding site" evidence="7">
    <location>
        <position position="151"/>
    </location>
    <ligand>
        <name>a 1,2-diacyl-sn-glycero-3-phospho-(1'-sn-glycerol)</name>
        <dbReference type="ChEBI" id="CHEBI:64716"/>
    </ligand>
</feature>
<dbReference type="EC" id="2.5.1.145" evidence="7"/>
<keyword evidence="6 7" id="KW-0472">Membrane</keyword>
<dbReference type="EMBL" id="CP080429">
    <property type="protein sequence ID" value="QYJ67502.1"/>
    <property type="molecule type" value="Genomic_DNA"/>
</dbReference>
<evidence type="ECO:0000256" key="3">
    <source>
        <dbReference type="ARBA" id="ARBA00022679"/>
    </source>
</evidence>
<evidence type="ECO:0000256" key="4">
    <source>
        <dbReference type="ARBA" id="ARBA00022692"/>
    </source>
</evidence>
<gene>
    <name evidence="7 8" type="primary">lgt</name>
    <name evidence="8" type="ORF">K1I41_08025</name>
</gene>
<feature type="transmembrane region" description="Helical" evidence="7">
    <location>
        <begin position="20"/>
        <end position="39"/>
    </location>
</feature>